<reference evidence="1" key="2">
    <citation type="journal article" date="2015" name="Data Brief">
        <title>Shoot transcriptome of the giant reed, Arundo donax.</title>
        <authorList>
            <person name="Barrero R.A."/>
            <person name="Guerrero F.D."/>
            <person name="Moolhuijzen P."/>
            <person name="Goolsby J.A."/>
            <person name="Tidwell J."/>
            <person name="Bellgard S.E."/>
            <person name="Bellgard M.I."/>
        </authorList>
    </citation>
    <scope>NUCLEOTIDE SEQUENCE</scope>
    <source>
        <tissue evidence="1">Shoot tissue taken approximately 20 cm above the soil surface</tissue>
    </source>
</reference>
<evidence type="ECO:0000313" key="1">
    <source>
        <dbReference type="EMBL" id="JAD56495.1"/>
    </source>
</evidence>
<protein>
    <submittedName>
        <fullName evidence="1">Uncharacterized protein</fullName>
    </submittedName>
</protein>
<dbReference type="AlphaFoldDB" id="A0A0A9B5N8"/>
<sequence length="21" mass="2368">MCILTVRPAVQCCNILVYIKS</sequence>
<dbReference type="EMBL" id="GBRH01241400">
    <property type="protein sequence ID" value="JAD56495.1"/>
    <property type="molecule type" value="Transcribed_RNA"/>
</dbReference>
<organism evidence="1">
    <name type="scientific">Arundo donax</name>
    <name type="common">Giant reed</name>
    <name type="synonym">Donax arundinaceus</name>
    <dbReference type="NCBI Taxonomy" id="35708"/>
    <lineage>
        <taxon>Eukaryota</taxon>
        <taxon>Viridiplantae</taxon>
        <taxon>Streptophyta</taxon>
        <taxon>Embryophyta</taxon>
        <taxon>Tracheophyta</taxon>
        <taxon>Spermatophyta</taxon>
        <taxon>Magnoliopsida</taxon>
        <taxon>Liliopsida</taxon>
        <taxon>Poales</taxon>
        <taxon>Poaceae</taxon>
        <taxon>PACMAD clade</taxon>
        <taxon>Arundinoideae</taxon>
        <taxon>Arundineae</taxon>
        <taxon>Arundo</taxon>
    </lineage>
</organism>
<proteinExistence type="predicted"/>
<accession>A0A0A9B5N8</accession>
<reference evidence="1" key="1">
    <citation type="submission" date="2014-09" db="EMBL/GenBank/DDBJ databases">
        <authorList>
            <person name="Magalhaes I.L.F."/>
            <person name="Oliveira U."/>
            <person name="Santos F.R."/>
            <person name="Vidigal T.H.D.A."/>
            <person name="Brescovit A.D."/>
            <person name="Santos A.J."/>
        </authorList>
    </citation>
    <scope>NUCLEOTIDE SEQUENCE</scope>
    <source>
        <tissue evidence="1">Shoot tissue taken approximately 20 cm above the soil surface</tissue>
    </source>
</reference>
<name>A0A0A9B5N8_ARUDO</name>